<name>A0A928VS07_9CYAN</name>
<dbReference type="CDD" id="cd17033">
    <property type="entry name" value="DR1245-like"/>
    <property type="match status" value="1"/>
</dbReference>
<evidence type="ECO:0000313" key="1">
    <source>
        <dbReference type="EMBL" id="MBE9031492.1"/>
    </source>
</evidence>
<dbReference type="AlphaFoldDB" id="A0A928VS07"/>
<sequence>MMQFLDLAETPADAITYLQILSQTQPETTADIHPLLQEQNWYCTTIRQTQPNGEEIVHHTLWHYLLPTLQNPNPDNIAHSITQYITDQTTDSLNQITQATDPLFQDIAQTFQDLFSQTLTDLDSIDPDSEDEPEPPSLLTALTNFLDSEDWPYAKLPANADNDPTTTLRLSFRGDNGQWPCYAKLNQQQQTLCFYSIAPIPAQPDQQPATAEFITRANYGMILGNFELDYSDGEIRYKTSIDVEGDNLTPALIQNLVYTNVMTMDQYLPGLLAVLEQNATPQQAIALVEQNEPDTLQQTA</sequence>
<protein>
    <submittedName>
        <fullName evidence="1">YbjN domain-containing protein</fullName>
    </submittedName>
</protein>
<evidence type="ECO:0000313" key="2">
    <source>
        <dbReference type="Proteomes" id="UP000625316"/>
    </source>
</evidence>
<dbReference type="RefSeq" id="WP_264326320.1">
    <property type="nucleotide sequence ID" value="NZ_JADEXQ010000065.1"/>
</dbReference>
<keyword evidence="2" id="KW-1185">Reference proteome</keyword>
<dbReference type="EMBL" id="JADEXQ010000065">
    <property type="protein sequence ID" value="MBE9031492.1"/>
    <property type="molecule type" value="Genomic_DNA"/>
</dbReference>
<dbReference type="InterPro" id="IPR019660">
    <property type="entry name" value="Put_sensory_transdc_reg_YbjN"/>
</dbReference>
<dbReference type="Proteomes" id="UP000625316">
    <property type="component" value="Unassembled WGS sequence"/>
</dbReference>
<accession>A0A928VS07</accession>
<reference evidence="1" key="1">
    <citation type="submission" date="2020-10" db="EMBL/GenBank/DDBJ databases">
        <authorList>
            <person name="Castelo-Branco R."/>
            <person name="Eusebio N."/>
            <person name="Adriana R."/>
            <person name="Vieira A."/>
            <person name="Brugerolle De Fraissinette N."/>
            <person name="Rezende De Castro R."/>
            <person name="Schneider M.P."/>
            <person name="Vasconcelos V."/>
            <person name="Leao P.N."/>
        </authorList>
    </citation>
    <scope>NUCLEOTIDE SEQUENCE</scope>
    <source>
        <strain evidence="1">LEGE 11480</strain>
    </source>
</reference>
<organism evidence="1 2">
    <name type="scientific">Romeriopsis navalis LEGE 11480</name>
    <dbReference type="NCBI Taxonomy" id="2777977"/>
    <lineage>
        <taxon>Bacteria</taxon>
        <taxon>Bacillati</taxon>
        <taxon>Cyanobacteriota</taxon>
        <taxon>Cyanophyceae</taxon>
        <taxon>Leptolyngbyales</taxon>
        <taxon>Leptolyngbyaceae</taxon>
        <taxon>Romeriopsis</taxon>
        <taxon>Romeriopsis navalis</taxon>
    </lineage>
</organism>
<dbReference type="Pfam" id="PF10722">
    <property type="entry name" value="YbjN"/>
    <property type="match status" value="1"/>
</dbReference>
<proteinExistence type="predicted"/>
<comment type="caution">
    <text evidence="1">The sequence shown here is derived from an EMBL/GenBank/DDBJ whole genome shotgun (WGS) entry which is preliminary data.</text>
</comment>
<gene>
    <name evidence="1" type="ORF">IQ266_17300</name>
</gene>